<evidence type="ECO:0000256" key="3">
    <source>
        <dbReference type="ARBA" id="ARBA00022448"/>
    </source>
</evidence>
<sequence>MSFQNDPVRAYDWNGFLTSQSGSFDNHVSKLNTDLQAALVELQKDPSKPENLSRYQALVSEYTLYRNAQSNITKTYKDISSAIISNFR</sequence>
<dbReference type="Proteomes" id="UP001288620">
    <property type="component" value="Unassembled WGS sequence"/>
</dbReference>
<keyword evidence="6" id="KW-0843">Virulence</keyword>
<dbReference type="SUPFAM" id="SSF140129">
    <property type="entry name" value="MxiH-like"/>
    <property type="match status" value="1"/>
</dbReference>
<evidence type="ECO:0000313" key="9">
    <source>
        <dbReference type="Proteomes" id="UP001288620"/>
    </source>
</evidence>
<proteinExistence type="inferred from homology"/>
<dbReference type="InterPro" id="IPR021123">
    <property type="entry name" value="T3SS_needle-like"/>
</dbReference>
<keyword evidence="3" id="KW-0813">Transport</keyword>
<gene>
    <name evidence="8" type="primary">sctF</name>
    <name evidence="8" type="ORF">N4G40_13950</name>
</gene>
<comment type="caution">
    <text evidence="8">The sequence shown here is derived from an EMBL/GenBank/DDBJ whole genome shotgun (WGS) entry which is preliminary data.</text>
</comment>
<keyword evidence="5" id="KW-0653">Protein transport</keyword>
<evidence type="ECO:0000256" key="7">
    <source>
        <dbReference type="ARBA" id="ARBA00035658"/>
    </source>
</evidence>
<protein>
    <submittedName>
        <fullName evidence="8">Type III secretion system needle filament subunit SctF</fullName>
    </submittedName>
</protein>
<name>A0ABU5LHE2_9GAMM</name>
<comment type="subcellular location">
    <subcellularLocation>
        <location evidence="1">Cell surface</location>
    </subcellularLocation>
    <subcellularLocation>
        <location evidence="2">Secreted</location>
    </subcellularLocation>
</comment>
<evidence type="ECO:0000256" key="6">
    <source>
        <dbReference type="ARBA" id="ARBA00023026"/>
    </source>
</evidence>
<organism evidence="8 9">
    <name type="scientific">Pantoea eucrina</name>
    <dbReference type="NCBI Taxonomy" id="472693"/>
    <lineage>
        <taxon>Bacteria</taxon>
        <taxon>Pseudomonadati</taxon>
        <taxon>Pseudomonadota</taxon>
        <taxon>Gammaproteobacteria</taxon>
        <taxon>Enterobacterales</taxon>
        <taxon>Erwiniaceae</taxon>
        <taxon>Pantoea</taxon>
    </lineage>
</organism>
<dbReference type="EMBL" id="JAOBTT010000001">
    <property type="protein sequence ID" value="MDZ7279363.1"/>
    <property type="molecule type" value="Genomic_DNA"/>
</dbReference>
<accession>A0ABU5LHE2</accession>
<dbReference type="NCBIfam" id="TIGR02105">
    <property type="entry name" value="III_needle"/>
    <property type="match status" value="1"/>
</dbReference>
<evidence type="ECO:0000256" key="2">
    <source>
        <dbReference type="ARBA" id="ARBA00004613"/>
    </source>
</evidence>
<dbReference type="InterPro" id="IPR037203">
    <property type="entry name" value="T3SS_needle-like_sf"/>
</dbReference>
<evidence type="ECO:0000256" key="4">
    <source>
        <dbReference type="ARBA" id="ARBA00022525"/>
    </source>
</evidence>
<dbReference type="RefSeq" id="WP_322543220.1">
    <property type="nucleotide sequence ID" value="NZ_JAOBTT010000001.1"/>
</dbReference>
<dbReference type="Gene3D" id="1.20.58.90">
    <property type="match status" value="1"/>
</dbReference>
<evidence type="ECO:0000256" key="5">
    <source>
        <dbReference type="ARBA" id="ARBA00022927"/>
    </source>
</evidence>
<evidence type="ECO:0000256" key="1">
    <source>
        <dbReference type="ARBA" id="ARBA00004241"/>
    </source>
</evidence>
<keyword evidence="4" id="KW-0964">Secreted</keyword>
<keyword evidence="9" id="KW-1185">Reference proteome</keyword>
<dbReference type="Pfam" id="PF09392">
    <property type="entry name" value="T3SS_needle_F"/>
    <property type="match status" value="1"/>
</dbReference>
<dbReference type="InterPro" id="IPR011841">
    <property type="entry name" value="T3SS_needle_YscF"/>
</dbReference>
<comment type="similarity">
    <text evidence="7">Belongs to the SctF family.</text>
</comment>
<evidence type="ECO:0000313" key="8">
    <source>
        <dbReference type="EMBL" id="MDZ7279363.1"/>
    </source>
</evidence>
<reference evidence="9" key="1">
    <citation type="submission" date="2023-07" db="EMBL/GenBank/DDBJ databases">
        <title>Structural and functional analysis of rice phyllospheric bacteria for their antimicrobial properties and defense elicitation against blast disease.</title>
        <authorList>
            <person name="Sahu K.P."/>
            <person name="Asharani P."/>
            <person name="Kumar M."/>
            <person name="Reddy B."/>
            <person name="Kumar A."/>
        </authorList>
    </citation>
    <scope>NUCLEOTIDE SEQUENCE [LARGE SCALE GENOMIC DNA]</scope>
    <source>
        <strain evidence="9">OsEp_Plm_30P10</strain>
    </source>
</reference>